<dbReference type="PANTHER" id="PTHR46136">
    <property type="entry name" value="TRANSCRIPTION FACTOR GTE8"/>
    <property type="match status" value="1"/>
</dbReference>
<feature type="region of interest" description="Disordered" evidence="4">
    <location>
        <begin position="198"/>
        <end position="270"/>
    </location>
</feature>
<feature type="compositionally biased region" description="Polar residues" evidence="4">
    <location>
        <begin position="198"/>
        <end position="225"/>
    </location>
</feature>
<feature type="domain" description="Bromo" evidence="5">
    <location>
        <begin position="105"/>
        <end position="177"/>
    </location>
</feature>
<evidence type="ECO:0000256" key="1">
    <source>
        <dbReference type="ARBA" id="ARBA00023117"/>
    </source>
</evidence>
<accession>A0A2G5C921</accession>
<dbReference type="PROSITE" id="PS50014">
    <property type="entry name" value="BROMODOMAIN_2"/>
    <property type="match status" value="1"/>
</dbReference>
<dbReference type="SUPFAM" id="SSF47370">
    <property type="entry name" value="Bromodomain"/>
    <property type="match status" value="1"/>
</dbReference>
<dbReference type="InterPro" id="IPR052442">
    <property type="entry name" value="Env_Response_Regulator"/>
</dbReference>
<sequence>MVSATASRSISMNSSCSSSLKLLQQQPSLKIKVCSETEILSSELDRSNVVFSSYVKNVFSMEPSVSHSSNKRGPVTKLETQQVNKKQKIDSKVMVHCLALLNKLINDRRAWGFRNPVDPVAMNIPDYFSFISEPMDLGTIKSKLEKKLYMKTGEFAADVRLTFNNAMLYNPPANYFHVVAKELSELFESKWKVLDSNKSTQQLNSDESSSTTLNMKQDSHTTQAKLQKVMRSCHHSRPVESAHTQHSSGQNSSQKYPHGGIGDSTRHASVSVSYKSRTSSACLNGSCKSTYTRVGHQNSFSSSDVCVIDEDNCHPSSPSSTPCNDAALDEGWKNSLCNGHLSPSKALRAAMLRSRFADTIVKAQHKILLNNGGKSDPVMMKGEKERLEKQQREEQARIEAQIRAAEAASRMREEMESKMQREREREAARIALQKMERTVEIYENWGIWKDLEMLGACSERDYFLVHNDNTLERLGLFMKDEYLEDQEELETCSQVVEVENCSANVNLENDNADLEEGEINLENDNADLEEGEITWH</sequence>
<dbReference type="SMART" id="SM00297">
    <property type="entry name" value="BROMO"/>
    <property type="match status" value="1"/>
</dbReference>
<evidence type="ECO:0000256" key="4">
    <source>
        <dbReference type="SAM" id="MobiDB-lite"/>
    </source>
</evidence>
<evidence type="ECO:0000313" key="7">
    <source>
        <dbReference type="Proteomes" id="UP000230069"/>
    </source>
</evidence>
<keyword evidence="1 2" id="KW-0103">Bromodomain</keyword>
<feature type="coiled-coil region" evidence="3">
    <location>
        <begin position="504"/>
        <end position="531"/>
    </location>
</feature>
<dbReference type="AlphaFoldDB" id="A0A2G5C921"/>
<dbReference type="PRINTS" id="PR00503">
    <property type="entry name" value="BROMODOMAIN"/>
</dbReference>
<dbReference type="Gene3D" id="1.20.920.10">
    <property type="entry name" value="Bromodomain-like"/>
    <property type="match status" value="1"/>
</dbReference>
<organism evidence="6 7">
    <name type="scientific">Aquilegia coerulea</name>
    <name type="common">Rocky mountain columbine</name>
    <dbReference type="NCBI Taxonomy" id="218851"/>
    <lineage>
        <taxon>Eukaryota</taxon>
        <taxon>Viridiplantae</taxon>
        <taxon>Streptophyta</taxon>
        <taxon>Embryophyta</taxon>
        <taxon>Tracheophyta</taxon>
        <taxon>Spermatophyta</taxon>
        <taxon>Magnoliopsida</taxon>
        <taxon>Ranunculales</taxon>
        <taxon>Ranunculaceae</taxon>
        <taxon>Thalictroideae</taxon>
        <taxon>Aquilegia</taxon>
    </lineage>
</organism>
<evidence type="ECO:0000256" key="3">
    <source>
        <dbReference type="SAM" id="Coils"/>
    </source>
</evidence>
<dbReference type="InParanoid" id="A0A2G5C921"/>
<proteinExistence type="predicted"/>
<keyword evidence="7" id="KW-1185">Reference proteome</keyword>
<protein>
    <recommendedName>
        <fullName evidence="5">Bromo domain-containing protein</fullName>
    </recommendedName>
</protein>
<evidence type="ECO:0000313" key="6">
    <source>
        <dbReference type="EMBL" id="PIA27773.1"/>
    </source>
</evidence>
<dbReference type="InterPro" id="IPR001487">
    <property type="entry name" value="Bromodomain"/>
</dbReference>
<gene>
    <name evidence="6" type="ORF">AQUCO_07600142v1</name>
</gene>
<dbReference type="InterPro" id="IPR036427">
    <property type="entry name" value="Bromodomain-like_sf"/>
</dbReference>
<name>A0A2G5C921_AQUCA</name>
<dbReference type="EMBL" id="KZ305093">
    <property type="protein sequence ID" value="PIA27773.1"/>
    <property type="molecule type" value="Genomic_DNA"/>
</dbReference>
<dbReference type="PANTHER" id="PTHR46136:SF19">
    <property type="entry name" value="TRANSCRIPTION FACTOR GTE12"/>
    <property type="match status" value="1"/>
</dbReference>
<dbReference type="FunCoup" id="A0A2G5C921">
    <property type="interactions" value="862"/>
</dbReference>
<dbReference type="STRING" id="218851.A0A2G5C921"/>
<feature type="compositionally biased region" description="Polar residues" evidence="4">
    <location>
        <begin position="242"/>
        <end position="255"/>
    </location>
</feature>
<feature type="coiled-coil region" evidence="3">
    <location>
        <begin position="384"/>
        <end position="438"/>
    </location>
</feature>
<dbReference type="Pfam" id="PF00439">
    <property type="entry name" value="Bromodomain"/>
    <property type="match status" value="1"/>
</dbReference>
<keyword evidence="3" id="KW-0175">Coiled coil</keyword>
<evidence type="ECO:0000259" key="5">
    <source>
        <dbReference type="PROSITE" id="PS50014"/>
    </source>
</evidence>
<reference evidence="6 7" key="1">
    <citation type="submission" date="2017-09" db="EMBL/GenBank/DDBJ databases">
        <title>WGS assembly of Aquilegia coerulea Goldsmith.</title>
        <authorList>
            <person name="Hodges S."/>
            <person name="Kramer E."/>
            <person name="Nordborg M."/>
            <person name="Tomkins J."/>
            <person name="Borevitz J."/>
            <person name="Derieg N."/>
            <person name="Yan J."/>
            <person name="Mihaltcheva S."/>
            <person name="Hayes R.D."/>
            <person name="Rokhsar D."/>
        </authorList>
    </citation>
    <scope>NUCLEOTIDE SEQUENCE [LARGE SCALE GENOMIC DNA]</scope>
    <source>
        <strain evidence="7">cv. Goldsmith</strain>
    </source>
</reference>
<evidence type="ECO:0000256" key="2">
    <source>
        <dbReference type="PROSITE-ProRule" id="PRU00035"/>
    </source>
</evidence>
<dbReference type="Proteomes" id="UP000230069">
    <property type="component" value="Unassembled WGS sequence"/>
</dbReference>
<dbReference type="OrthoDB" id="21449at2759"/>